<sequence length="939" mass="105030">MLTDILTDVLRTAMANATAMESWSRGSLAWLDDAIRIVIALASPRAHLSETATSLLRQCLRDKHMRHTFAKNIIAPGKTTEHWQSLVFMTLTDALKSLGPSAFRDVVHWGYVSDDETVDAESYGVTYNQILDQIRSSDGNGEANAHSGATLVTSHTLHVLVRLACSILNDLVTLPAAVKASKLDASMESDLKDLLLFAVGALYVTEHLPSSVFISLPQSVEDIGLDEVAQKFRTTPLLLMPLLECLEAWQDAFYSVTSTWGMFWRGSSLRSMLREEKDTTLSILADYLERTPRPRLKMSTAIRLYFSYLDLPLDNTEEDRILWRRISLAVAKMVEGGARLIETSQAASHEPPAQSDRYLRSYLREEMTHTQQRAYIILSAIDRDDKDREGTQAFRIGRPSSTRSVSLTDREREIEDAQYERWAVQFDPSRSFYPDELITVLARVSYRMEDTLDGVSAAAVPVDVLRVVHALAREILKPPGTPAHFARKTCPVPSQLANTSAQLIGIHTVLDVGLFSPLVMGYSTGESLDDRSVHACPHKLDGDGPAMSYISSRIHQLIIFDSLHCFTLISAQHPLPSMATWFSEFTDVVIHTPCVVNGVPVKMAARCYRPNHCSPSTAGLTLLFLHGVGSHKEFWEPVLDSLFRRRETSRKKTPLIREVWLLDCQTHGDSALLNSSVEWTSESLFSITWAEAIAFLCQTRLAFHRVVCISNSGGALASLGSVQHYSPRPSPPYEAIILIEPIVFSRSAVSREDANTWKHGIEILIKATMKRRDVWNSSQEAFSYFTKRFPWNTWDEAMVHLLVKHGLRPIHDGSPQLTLKCPKHLEAGSLNVPAETIISAMEEIERLCEKVPIHILFGEYDDLMTPHPTKNWIRQMNRANRLASVTFVPGTGHMVVLQKPALVAQWLCKILAEHHPFVSSTMPGPLGQSSNSVATRARL</sequence>
<keyword evidence="2" id="KW-1185">Reference proteome</keyword>
<reference evidence="1" key="1">
    <citation type="submission" date="2022-07" db="EMBL/GenBank/DDBJ databases">
        <title>Genome Sequence of Phlebia brevispora.</title>
        <authorList>
            <person name="Buettner E."/>
        </authorList>
    </citation>
    <scope>NUCLEOTIDE SEQUENCE</scope>
    <source>
        <strain evidence="1">MPL23</strain>
    </source>
</reference>
<accession>A0ACC1TAH7</accession>
<evidence type="ECO:0000313" key="2">
    <source>
        <dbReference type="Proteomes" id="UP001148662"/>
    </source>
</evidence>
<organism evidence="1 2">
    <name type="scientific">Phlebia brevispora</name>
    <dbReference type="NCBI Taxonomy" id="194682"/>
    <lineage>
        <taxon>Eukaryota</taxon>
        <taxon>Fungi</taxon>
        <taxon>Dikarya</taxon>
        <taxon>Basidiomycota</taxon>
        <taxon>Agaricomycotina</taxon>
        <taxon>Agaricomycetes</taxon>
        <taxon>Polyporales</taxon>
        <taxon>Meruliaceae</taxon>
        <taxon>Phlebia</taxon>
    </lineage>
</organism>
<gene>
    <name evidence="1" type="ORF">NM688_g1863</name>
</gene>
<name>A0ACC1TAH7_9APHY</name>
<comment type="caution">
    <text evidence="1">The sequence shown here is derived from an EMBL/GenBank/DDBJ whole genome shotgun (WGS) entry which is preliminary data.</text>
</comment>
<dbReference type="Proteomes" id="UP001148662">
    <property type="component" value="Unassembled WGS sequence"/>
</dbReference>
<evidence type="ECO:0000313" key="1">
    <source>
        <dbReference type="EMBL" id="KAJ3556719.1"/>
    </source>
</evidence>
<proteinExistence type="predicted"/>
<protein>
    <submittedName>
        <fullName evidence="1">Uncharacterized protein</fullName>
    </submittedName>
</protein>
<dbReference type="EMBL" id="JANHOG010000217">
    <property type="protein sequence ID" value="KAJ3556719.1"/>
    <property type="molecule type" value="Genomic_DNA"/>
</dbReference>